<keyword evidence="4 11" id="KW-0812">Transmembrane</keyword>
<feature type="transmembrane region" description="Helical" evidence="11">
    <location>
        <begin position="105"/>
        <end position="126"/>
    </location>
</feature>
<feature type="transmembrane region" description="Helical" evidence="11">
    <location>
        <begin position="146"/>
        <end position="176"/>
    </location>
</feature>
<dbReference type="KEGG" id="pco:PHACADRAFT_261014"/>
<feature type="transmembrane region" description="Helical" evidence="11">
    <location>
        <begin position="72"/>
        <end position="93"/>
    </location>
</feature>
<comment type="similarity">
    <text evidence="2">Belongs to the G-protein coupled receptor 4 family.</text>
</comment>
<evidence type="ECO:0000256" key="4">
    <source>
        <dbReference type="ARBA" id="ARBA00022692"/>
    </source>
</evidence>
<dbReference type="InterPro" id="IPR001499">
    <property type="entry name" value="GPCR_STE3"/>
</dbReference>
<dbReference type="AlphaFoldDB" id="K5W0X2"/>
<dbReference type="STRING" id="650164.K5W0X2"/>
<keyword evidence="7 11" id="KW-0472">Membrane</keyword>
<dbReference type="PANTHER" id="PTHR28097">
    <property type="entry name" value="PHEROMONE A FACTOR RECEPTOR"/>
    <property type="match status" value="1"/>
</dbReference>
<feature type="transmembrane region" description="Helical" evidence="11">
    <location>
        <begin position="31"/>
        <end position="52"/>
    </location>
</feature>
<keyword evidence="8" id="KW-0675">Receptor</keyword>
<feature type="transmembrane region" description="Helical" evidence="11">
    <location>
        <begin position="197"/>
        <end position="223"/>
    </location>
</feature>
<reference evidence="12 13" key="1">
    <citation type="journal article" date="2012" name="BMC Genomics">
        <title>Comparative genomics of the white-rot fungi, Phanerochaete carnosa and P. chrysosporium, to elucidate the genetic basis of the distinct wood types they colonize.</title>
        <authorList>
            <person name="Suzuki H."/>
            <person name="MacDonald J."/>
            <person name="Syed K."/>
            <person name="Salamov A."/>
            <person name="Hori C."/>
            <person name="Aerts A."/>
            <person name="Henrissat B."/>
            <person name="Wiebenga A."/>
            <person name="vanKuyk P.A."/>
            <person name="Barry K."/>
            <person name="Lindquist E."/>
            <person name="LaButti K."/>
            <person name="Lapidus A."/>
            <person name="Lucas S."/>
            <person name="Coutinho P."/>
            <person name="Gong Y."/>
            <person name="Samejima M."/>
            <person name="Mahadevan R."/>
            <person name="Abou-Zaid M."/>
            <person name="de Vries R.P."/>
            <person name="Igarashi K."/>
            <person name="Yadav J.S."/>
            <person name="Grigoriev I.V."/>
            <person name="Master E.R."/>
        </authorList>
    </citation>
    <scope>NUCLEOTIDE SEQUENCE [LARGE SCALE GENOMIC DNA]</scope>
    <source>
        <strain evidence="12 13">HHB-10118-sp</strain>
    </source>
</reference>
<dbReference type="GO" id="GO:0004932">
    <property type="term" value="F:mating-type factor pheromone receptor activity"/>
    <property type="evidence" value="ECO:0007669"/>
    <property type="project" value="InterPro"/>
</dbReference>
<organism evidence="12 13">
    <name type="scientific">Phanerochaete carnosa (strain HHB-10118-sp)</name>
    <name type="common">White-rot fungus</name>
    <name type="synonym">Peniophora carnosa</name>
    <dbReference type="NCBI Taxonomy" id="650164"/>
    <lineage>
        <taxon>Eukaryota</taxon>
        <taxon>Fungi</taxon>
        <taxon>Dikarya</taxon>
        <taxon>Basidiomycota</taxon>
        <taxon>Agaricomycotina</taxon>
        <taxon>Agaricomycetes</taxon>
        <taxon>Polyporales</taxon>
        <taxon>Phanerochaetaceae</taxon>
        <taxon>Phanerochaete</taxon>
    </lineage>
</organism>
<evidence type="ECO:0000256" key="5">
    <source>
        <dbReference type="ARBA" id="ARBA00022989"/>
    </source>
</evidence>
<keyword evidence="3" id="KW-0589">Pheromone response</keyword>
<keyword evidence="13" id="KW-1185">Reference proteome</keyword>
<dbReference type="PANTHER" id="PTHR28097:SF1">
    <property type="entry name" value="PHEROMONE A FACTOR RECEPTOR"/>
    <property type="match status" value="1"/>
</dbReference>
<dbReference type="GO" id="GO:0000750">
    <property type="term" value="P:pheromone-dependent signal transduction involved in conjugation with cellular fusion"/>
    <property type="evidence" value="ECO:0007669"/>
    <property type="project" value="TreeGrafter"/>
</dbReference>
<feature type="region of interest" description="Disordered" evidence="10">
    <location>
        <begin position="357"/>
        <end position="479"/>
    </location>
</feature>
<evidence type="ECO:0000256" key="11">
    <source>
        <dbReference type="SAM" id="Phobius"/>
    </source>
</evidence>
<protein>
    <submittedName>
        <fullName evidence="12">Uncharacterized protein</fullName>
    </submittedName>
</protein>
<feature type="compositionally biased region" description="Low complexity" evidence="10">
    <location>
        <begin position="445"/>
        <end position="465"/>
    </location>
</feature>
<dbReference type="GeneID" id="18917866"/>
<dbReference type="EMBL" id="JH930475">
    <property type="protein sequence ID" value="EKM52529.1"/>
    <property type="molecule type" value="Genomic_DNA"/>
</dbReference>
<accession>K5W0X2</accession>
<dbReference type="PRINTS" id="PR00899">
    <property type="entry name" value="GPCRSTE3"/>
</dbReference>
<comment type="subcellular location">
    <subcellularLocation>
        <location evidence="1">Membrane</location>
        <topology evidence="1">Multi-pass membrane protein</topology>
    </subcellularLocation>
</comment>
<keyword evidence="5 11" id="KW-1133">Transmembrane helix</keyword>
<dbReference type="OrthoDB" id="2874149at2759"/>
<feature type="compositionally biased region" description="Polar residues" evidence="10">
    <location>
        <begin position="371"/>
        <end position="395"/>
    </location>
</feature>
<keyword evidence="9" id="KW-0807">Transducer</keyword>
<evidence type="ECO:0000313" key="12">
    <source>
        <dbReference type="EMBL" id="EKM52529.1"/>
    </source>
</evidence>
<feature type="transmembrane region" description="Helical" evidence="11">
    <location>
        <begin position="261"/>
        <end position="285"/>
    </location>
</feature>
<evidence type="ECO:0000256" key="1">
    <source>
        <dbReference type="ARBA" id="ARBA00004141"/>
    </source>
</evidence>
<gene>
    <name evidence="12" type="ORF">PHACADRAFT_261014</name>
</gene>
<evidence type="ECO:0000313" key="13">
    <source>
        <dbReference type="Proteomes" id="UP000008370"/>
    </source>
</evidence>
<dbReference type="InParanoid" id="K5W0X2"/>
<keyword evidence="6" id="KW-0297">G-protein coupled receptor</keyword>
<name>K5W0X2_PHACS</name>
<evidence type="ECO:0000256" key="10">
    <source>
        <dbReference type="SAM" id="MobiDB-lite"/>
    </source>
</evidence>
<evidence type="ECO:0000256" key="6">
    <source>
        <dbReference type="ARBA" id="ARBA00023040"/>
    </source>
</evidence>
<dbReference type="GO" id="GO:0005886">
    <property type="term" value="C:plasma membrane"/>
    <property type="evidence" value="ECO:0007669"/>
    <property type="project" value="TreeGrafter"/>
</dbReference>
<evidence type="ECO:0000256" key="8">
    <source>
        <dbReference type="ARBA" id="ARBA00023170"/>
    </source>
</evidence>
<feature type="transmembrane region" description="Helical" evidence="11">
    <location>
        <begin position="6"/>
        <end position="24"/>
    </location>
</feature>
<evidence type="ECO:0000256" key="9">
    <source>
        <dbReference type="ARBA" id="ARBA00023224"/>
    </source>
</evidence>
<sequence length="575" mass="62508">MRPELPILSFLCLVLLMALTLLHVNSRNVAVLALIGWLLVCSLVQGVDSVAWAQNTVVRTPVWCDIATKVLLGSRLAIPAACSSISYHLYFLSSNRDAKRRPHRTLFEVTFCIVSPIFYMAFHIIVQNHRFDLTQDFGCVASIYTSSAAIILVWIPPFLFCTSSLVFAGLSLLAHIRRSRQLSDRVCLSSRLITVTFLRPLFTAIIISLLVLTVSIFDFAVALTSDGGLQPWLSWSSVHTNLSQVQVIPQMAYAHLHRIEAWWWVAPTATLVFSSTALVGLVYCAQTASGNGYRNPARWFHTSLFHRSRGDEFIQCSEGFSTRLTSQLTIPSLSPLSPTEAISGWDDTVRSEKVKPKLPPITCSLPPVLASPSNPGPESSKSAQHPSLAYMQSPSSPEPPMAATPAQPHWSTLLKSPPPSLASVPSSSPADSILSSPWPRPPSTVPVTPVLSPTSPQSPTVPAPSYRYARPPSMSSLSTSAASSTISANAYLGDPDALLHGVPLALRRAPFADAGIPAPTLAMPLVERNRSPLRRIPSLEGFHARKMSLTRGSGAGNRRDVHTEGIYMTVVQETV</sequence>
<feature type="compositionally biased region" description="Low complexity" evidence="10">
    <location>
        <begin position="411"/>
        <end position="437"/>
    </location>
</feature>
<dbReference type="RefSeq" id="XP_007398872.1">
    <property type="nucleotide sequence ID" value="XM_007398810.1"/>
</dbReference>
<dbReference type="Proteomes" id="UP000008370">
    <property type="component" value="Unassembled WGS sequence"/>
</dbReference>
<evidence type="ECO:0000256" key="2">
    <source>
        <dbReference type="ARBA" id="ARBA00011085"/>
    </source>
</evidence>
<proteinExistence type="inferred from homology"/>
<dbReference type="HOGENOM" id="CLU_027592_1_0_1"/>
<evidence type="ECO:0000256" key="7">
    <source>
        <dbReference type="ARBA" id="ARBA00023136"/>
    </source>
</evidence>
<dbReference type="Pfam" id="PF02076">
    <property type="entry name" value="STE3"/>
    <property type="match status" value="1"/>
</dbReference>
<evidence type="ECO:0000256" key="3">
    <source>
        <dbReference type="ARBA" id="ARBA00022507"/>
    </source>
</evidence>